<proteinExistence type="predicted"/>
<evidence type="ECO:0000313" key="3">
    <source>
        <dbReference type="EMBL" id="MBE4907011.1"/>
    </source>
</evidence>
<accession>A0ABR9QET7</accession>
<evidence type="ECO:0000259" key="1">
    <source>
        <dbReference type="Pfam" id="PF13349"/>
    </source>
</evidence>
<sequence>MIEERKRILKLVEEGKLTAEEALLLIEKLEEKSATGESQSAFQEQVVTELSTNVNSEGSQYSKKENSSYKQSSTKVKFLDFIDSALKKIKDIDLDFNFGNAVEIQHIFQNSNSLINQIDLDVANGSVKLVPWNEDDVRVECNAKVYRVDTQDEARKAFLQDVLFSIERNRLIFSVQKKQMKVNAVLYIPQTDYEKIKVRMFNGPISGENLQVNEFKAKTANGSIDVKNIRSVELELETANGHIKAEECSGQELEAETINGTLSVNGSFGKVDLQSFNGNIICALQDGEPHTAHMKTTTGNIDLFVPTQVSIDGELKTNLGSFKCEIPNIEIVEEKSEVVQKSLRFQSNKQSTNVLHVFAETKTGSVIVKPSGGA</sequence>
<name>A0ABR9QET7_9BACI</name>
<protein>
    <submittedName>
        <fullName evidence="3">DUF4097 domain-containing protein</fullName>
    </submittedName>
</protein>
<dbReference type="PIRSF" id="PIRSF012569">
    <property type="entry name" value="UCP012569"/>
    <property type="match status" value="1"/>
</dbReference>
<organism evidence="3 4">
    <name type="scientific">Litchfieldia luteola</name>
    <dbReference type="NCBI Taxonomy" id="682179"/>
    <lineage>
        <taxon>Bacteria</taxon>
        <taxon>Bacillati</taxon>
        <taxon>Bacillota</taxon>
        <taxon>Bacilli</taxon>
        <taxon>Bacillales</taxon>
        <taxon>Bacillaceae</taxon>
        <taxon>Litchfieldia</taxon>
    </lineage>
</organism>
<keyword evidence="4" id="KW-1185">Reference proteome</keyword>
<dbReference type="PANTHER" id="PTHR33885">
    <property type="entry name" value="PHAGE SHOCK PROTEIN C"/>
    <property type="match status" value="1"/>
</dbReference>
<dbReference type="InterPro" id="IPR016599">
    <property type="entry name" value="UCP012569"/>
</dbReference>
<evidence type="ECO:0000259" key="2">
    <source>
        <dbReference type="Pfam" id="PF22746"/>
    </source>
</evidence>
<dbReference type="InterPro" id="IPR053959">
    <property type="entry name" value="YvlB/LiaX_N"/>
</dbReference>
<dbReference type="Pfam" id="PF13349">
    <property type="entry name" value="DUF4097"/>
    <property type="match status" value="1"/>
</dbReference>
<dbReference type="InterPro" id="IPR052027">
    <property type="entry name" value="PspC"/>
</dbReference>
<dbReference type="Proteomes" id="UP001516662">
    <property type="component" value="Unassembled WGS sequence"/>
</dbReference>
<reference evidence="3 4" key="1">
    <citation type="submission" date="2020-10" db="EMBL/GenBank/DDBJ databases">
        <title>Bacillus sp. HD4P25, an endophyte from a halophyte.</title>
        <authorList>
            <person name="Sun J.-Q."/>
        </authorList>
    </citation>
    <scope>NUCLEOTIDE SEQUENCE [LARGE SCALE GENOMIC DNA]</scope>
    <source>
        <strain evidence="3 4">YIM 93174</strain>
    </source>
</reference>
<evidence type="ECO:0000313" key="4">
    <source>
        <dbReference type="Proteomes" id="UP001516662"/>
    </source>
</evidence>
<dbReference type="RefSeq" id="WP_193534490.1">
    <property type="nucleotide sequence ID" value="NZ_JADCLJ010000007.1"/>
</dbReference>
<dbReference type="Pfam" id="PF22746">
    <property type="entry name" value="SHOCT-like_DUF2089-C"/>
    <property type="match status" value="1"/>
</dbReference>
<comment type="caution">
    <text evidence="3">The sequence shown here is derived from an EMBL/GenBank/DDBJ whole genome shotgun (WGS) entry which is preliminary data.</text>
</comment>
<dbReference type="EMBL" id="JADCLJ010000007">
    <property type="protein sequence ID" value="MBE4907011.1"/>
    <property type="molecule type" value="Genomic_DNA"/>
</dbReference>
<dbReference type="InterPro" id="IPR025164">
    <property type="entry name" value="Toastrack_DUF4097"/>
</dbReference>
<feature type="domain" description="DUF4097" evidence="1">
    <location>
        <begin position="115"/>
        <end position="341"/>
    </location>
</feature>
<dbReference type="PANTHER" id="PTHR33885:SF4">
    <property type="entry name" value="LMO2487 PROTEIN"/>
    <property type="match status" value="1"/>
</dbReference>
<feature type="domain" description="YvlB/LiaX N-terminal" evidence="2">
    <location>
        <begin position="3"/>
        <end position="33"/>
    </location>
</feature>
<gene>
    <name evidence="3" type="ORF">IMZ08_02940</name>
</gene>